<dbReference type="InterPro" id="IPR029032">
    <property type="entry name" value="AhpD-like"/>
</dbReference>
<dbReference type="PANTHER" id="PTHR34846">
    <property type="entry name" value="4-CARBOXYMUCONOLACTONE DECARBOXYLASE FAMILY PROTEIN (AFU_ORTHOLOGUE AFUA_6G11590)"/>
    <property type="match status" value="1"/>
</dbReference>
<sequence>MSERLGGCADPGALDADALALYRELVHGRRAERPPAFPLTGPSGRLNGPAATWLLHPPLGTALERLGATVSYDLTLSARCKETVILTVAHHHDSVFEKYAHRLGAARAGFTAEETEELCAGRTPASAGPEERCTHRVARTLLADGRLDDASHAEALAVLGPKGLFEAVTLTGFYTLLAYQLGAYAIVPPAGG</sequence>
<keyword evidence="3" id="KW-1185">Reference proteome</keyword>
<feature type="domain" description="Carboxymuconolactone decarboxylase-like" evidence="1">
    <location>
        <begin position="57"/>
        <end position="132"/>
    </location>
</feature>
<reference evidence="2" key="1">
    <citation type="submission" date="2021-04" db="EMBL/GenBank/DDBJ databases">
        <title>Genome seq and assembly of Streptomyces sp. RG38.</title>
        <authorList>
            <person name="Chhetri G."/>
        </authorList>
    </citation>
    <scope>NUCLEOTIDE SEQUENCE</scope>
    <source>
        <strain evidence="2">RG38</strain>
    </source>
</reference>
<evidence type="ECO:0000313" key="2">
    <source>
        <dbReference type="EMBL" id="MBQ0826535.1"/>
    </source>
</evidence>
<accession>A0A940XKW4</accession>
<dbReference type="PANTHER" id="PTHR34846:SF11">
    <property type="entry name" value="4-CARBOXYMUCONOLACTONE DECARBOXYLASE FAMILY PROTEIN (AFU_ORTHOLOGUE AFUA_6G11590)"/>
    <property type="match status" value="1"/>
</dbReference>
<protein>
    <submittedName>
        <fullName evidence="2">Carboxymuconolactone decarboxylase family protein</fullName>
    </submittedName>
</protein>
<dbReference type="GO" id="GO:0051920">
    <property type="term" value="F:peroxiredoxin activity"/>
    <property type="evidence" value="ECO:0007669"/>
    <property type="project" value="InterPro"/>
</dbReference>
<dbReference type="Proteomes" id="UP000677875">
    <property type="component" value="Unassembled WGS sequence"/>
</dbReference>
<dbReference type="Pfam" id="PF02627">
    <property type="entry name" value="CMD"/>
    <property type="match status" value="1"/>
</dbReference>
<gene>
    <name evidence="2" type="ORF">J5Y05_08450</name>
</gene>
<evidence type="ECO:0000313" key="3">
    <source>
        <dbReference type="Proteomes" id="UP000677875"/>
    </source>
</evidence>
<dbReference type="InterPro" id="IPR003779">
    <property type="entry name" value="CMD-like"/>
</dbReference>
<proteinExistence type="predicted"/>
<dbReference type="AlphaFoldDB" id="A0A940XKW4"/>
<dbReference type="SUPFAM" id="SSF69118">
    <property type="entry name" value="AhpD-like"/>
    <property type="match status" value="1"/>
</dbReference>
<dbReference type="Gene3D" id="1.20.1290.10">
    <property type="entry name" value="AhpD-like"/>
    <property type="match status" value="1"/>
</dbReference>
<evidence type="ECO:0000259" key="1">
    <source>
        <dbReference type="Pfam" id="PF02627"/>
    </source>
</evidence>
<dbReference type="RefSeq" id="WP_210869902.1">
    <property type="nucleotide sequence ID" value="NZ_JAGPNL010000002.1"/>
</dbReference>
<dbReference type="EMBL" id="JAGPNL010000002">
    <property type="protein sequence ID" value="MBQ0826535.1"/>
    <property type="molecule type" value="Genomic_DNA"/>
</dbReference>
<organism evidence="2 3">
    <name type="scientific">Streptomyces tagetis</name>
    <dbReference type="NCBI Taxonomy" id="2820809"/>
    <lineage>
        <taxon>Bacteria</taxon>
        <taxon>Bacillati</taxon>
        <taxon>Actinomycetota</taxon>
        <taxon>Actinomycetes</taxon>
        <taxon>Kitasatosporales</taxon>
        <taxon>Streptomycetaceae</taxon>
        <taxon>Streptomyces</taxon>
    </lineage>
</organism>
<name>A0A940XKW4_9ACTN</name>
<comment type="caution">
    <text evidence="2">The sequence shown here is derived from an EMBL/GenBank/DDBJ whole genome shotgun (WGS) entry which is preliminary data.</text>
</comment>